<dbReference type="PANTHER" id="PTHR31232:SF172">
    <property type="entry name" value="S-PROTEIN HOMOLOG"/>
    <property type="match status" value="1"/>
</dbReference>
<comment type="subcellular location">
    <subcellularLocation>
        <location evidence="1 6">Secreted</location>
    </subcellularLocation>
</comment>
<dbReference type="InterPro" id="IPR010264">
    <property type="entry name" value="Self-incomp_S1"/>
</dbReference>
<dbReference type="GO" id="GO:0060320">
    <property type="term" value="P:rejection of self pollen"/>
    <property type="evidence" value="ECO:0007669"/>
    <property type="project" value="UniProtKB-KW"/>
</dbReference>
<gene>
    <name evidence="7" type="ORF">RHGRI_031504</name>
</gene>
<keyword evidence="4 6" id="KW-0964">Secreted</keyword>
<proteinExistence type="inferred from homology"/>
<accession>A0AAV6I8F3</accession>
<keyword evidence="8" id="KW-1185">Reference proteome</keyword>
<keyword evidence="3 6" id="KW-0713">Self-incompatibility</keyword>
<organism evidence="7 8">
    <name type="scientific">Rhododendron griersonianum</name>
    <dbReference type="NCBI Taxonomy" id="479676"/>
    <lineage>
        <taxon>Eukaryota</taxon>
        <taxon>Viridiplantae</taxon>
        <taxon>Streptophyta</taxon>
        <taxon>Embryophyta</taxon>
        <taxon>Tracheophyta</taxon>
        <taxon>Spermatophyta</taxon>
        <taxon>Magnoliopsida</taxon>
        <taxon>eudicotyledons</taxon>
        <taxon>Gunneridae</taxon>
        <taxon>Pentapetalae</taxon>
        <taxon>asterids</taxon>
        <taxon>Ericales</taxon>
        <taxon>Ericaceae</taxon>
        <taxon>Ericoideae</taxon>
        <taxon>Rhodoreae</taxon>
        <taxon>Rhododendron</taxon>
    </lineage>
</organism>
<evidence type="ECO:0000256" key="6">
    <source>
        <dbReference type="RuleBase" id="RU367044"/>
    </source>
</evidence>
<dbReference type="EMBL" id="JACTNZ010000011">
    <property type="protein sequence ID" value="KAG5524851.1"/>
    <property type="molecule type" value="Genomic_DNA"/>
</dbReference>
<evidence type="ECO:0000256" key="1">
    <source>
        <dbReference type="ARBA" id="ARBA00004613"/>
    </source>
</evidence>
<evidence type="ECO:0000256" key="5">
    <source>
        <dbReference type="ARBA" id="ARBA00022729"/>
    </source>
</evidence>
<evidence type="ECO:0000256" key="3">
    <source>
        <dbReference type="ARBA" id="ARBA00022471"/>
    </source>
</evidence>
<dbReference type="PANTHER" id="PTHR31232">
    <property type="match status" value="1"/>
</dbReference>
<dbReference type="GO" id="GO:0005576">
    <property type="term" value="C:extracellular region"/>
    <property type="evidence" value="ECO:0007669"/>
    <property type="project" value="UniProtKB-SubCell"/>
</dbReference>
<sequence length="136" mass="16524">MTFYFGHAKELASQNASLIFPGSYKVAVHIINAIPDQATPMTFRCQSKDDDMGTRTTKYREDFHWRFVPNVWGKTLYFCHFYWGSKQRVFTVYDRKIEDFCGWWKLYGHNCYYEVRPDGFYRSFNLQLWYKCNEWI</sequence>
<keyword evidence="5" id="KW-0732">Signal</keyword>
<name>A0AAV6I8F3_9ERIC</name>
<comment type="caution">
    <text evidence="7">The sequence shown here is derived from an EMBL/GenBank/DDBJ whole genome shotgun (WGS) entry which is preliminary data.</text>
</comment>
<dbReference type="Pfam" id="PF05938">
    <property type="entry name" value="Self-incomp_S1"/>
    <property type="match status" value="1"/>
</dbReference>
<reference evidence="7" key="1">
    <citation type="submission" date="2020-08" db="EMBL/GenBank/DDBJ databases">
        <title>Plant Genome Project.</title>
        <authorList>
            <person name="Zhang R.-G."/>
        </authorList>
    </citation>
    <scope>NUCLEOTIDE SEQUENCE</scope>
    <source>
        <strain evidence="7">WSP0</strain>
        <tissue evidence="7">Leaf</tissue>
    </source>
</reference>
<evidence type="ECO:0000256" key="4">
    <source>
        <dbReference type="ARBA" id="ARBA00022525"/>
    </source>
</evidence>
<comment type="similarity">
    <text evidence="2 6">Belongs to the plant self-incompatibility (S1) protein family.</text>
</comment>
<evidence type="ECO:0000313" key="7">
    <source>
        <dbReference type="EMBL" id="KAG5524851.1"/>
    </source>
</evidence>
<dbReference type="Proteomes" id="UP000823749">
    <property type="component" value="Chromosome 11"/>
</dbReference>
<protein>
    <recommendedName>
        <fullName evidence="6">S-protein homolog</fullName>
    </recommendedName>
</protein>
<evidence type="ECO:0000313" key="8">
    <source>
        <dbReference type="Proteomes" id="UP000823749"/>
    </source>
</evidence>
<evidence type="ECO:0000256" key="2">
    <source>
        <dbReference type="ARBA" id="ARBA00005581"/>
    </source>
</evidence>
<dbReference type="AlphaFoldDB" id="A0AAV6I8F3"/>